<dbReference type="Gene3D" id="3.30.560.10">
    <property type="entry name" value="Glucose Oxidase, domain 3"/>
    <property type="match status" value="1"/>
</dbReference>
<evidence type="ECO:0000256" key="1">
    <source>
        <dbReference type="ARBA" id="ARBA00010790"/>
    </source>
</evidence>
<organism evidence="3 4">
    <name type="scientific">Macrosiphum euphorbiae</name>
    <name type="common">potato aphid</name>
    <dbReference type="NCBI Taxonomy" id="13131"/>
    <lineage>
        <taxon>Eukaryota</taxon>
        <taxon>Metazoa</taxon>
        <taxon>Ecdysozoa</taxon>
        <taxon>Arthropoda</taxon>
        <taxon>Hexapoda</taxon>
        <taxon>Insecta</taxon>
        <taxon>Pterygota</taxon>
        <taxon>Neoptera</taxon>
        <taxon>Paraneoptera</taxon>
        <taxon>Hemiptera</taxon>
        <taxon>Sternorrhyncha</taxon>
        <taxon>Aphidomorpha</taxon>
        <taxon>Aphidoidea</taxon>
        <taxon>Aphididae</taxon>
        <taxon>Macrosiphini</taxon>
        <taxon>Macrosiphum</taxon>
    </lineage>
</organism>
<evidence type="ECO:0000313" key="3">
    <source>
        <dbReference type="EMBL" id="CAI6364699.1"/>
    </source>
</evidence>
<keyword evidence="2" id="KW-0732">Signal</keyword>
<proteinExistence type="inferred from homology"/>
<comment type="similarity">
    <text evidence="1">Belongs to the GMC oxidoreductase family.</text>
</comment>
<reference evidence="3 4" key="1">
    <citation type="submission" date="2023-01" db="EMBL/GenBank/DDBJ databases">
        <authorList>
            <person name="Whitehead M."/>
        </authorList>
    </citation>
    <scope>NUCLEOTIDE SEQUENCE [LARGE SCALE GENOMIC DNA]</scope>
</reference>
<dbReference type="GO" id="GO:0016491">
    <property type="term" value="F:oxidoreductase activity"/>
    <property type="evidence" value="ECO:0007669"/>
    <property type="project" value="TreeGrafter"/>
</dbReference>
<evidence type="ECO:0008006" key="5">
    <source>
        <dbReference type="Google" id="ProtNLM"/>
    </source>
</evidence>
<feature type="signal peptide" evidence="2">
    <location>
        <begin position="1"/>
        <end position="20"/>
    </location>
</feature>
<dbReference type="SUPFAM" id="SSF51905">
    <property type="entry name" value="FAD/NAD(P)-binding domain"/>
    <property type="match status" value="1"/>
</dbReference>
<feature type="chain" id="PRO_5043494258" description="Glucose dehydrogenase" evidence="2">
    <location>
        <begin position="21"/>
        <end position="131"/>
    </location>
</feature>
<gene>
    <name evidence="3" type="ORF">MEUPH1_LOCUS19495</name>
</gene>
<dbReference type="PANTHER" id="PTHR11552:SF158">
    <property type="entry name" value="GH23626P-RELATED"/>
    <property type="match status" value="1"/>
</dbReference>
<protein>
    <recommendedName>
        <fullName evidence="5">Glucose dehydrogenase</fullName>
    </recommendedName>
</protein>
<evidence type="ECO:0000256" key="2">
    <source>
        <dbReference type="SAM" id="SignalP"/>
    </source>
</evidence>
<sequence length="131" mass="14794">MLKPGIVCLLFAAYISQLDGTATEFPPLFEDLINYLLDGVNYEKRQTRNEQYELTEYDFIIVGAGSAGAVLANRLSEVHSWNVLLIEAGEEEHFAMDVPLLANMLQFTDANWKYKTMPSDSYCIGNNSIIY</sequence>
<dbReference type="PANTHER" id="PTHR11552">
    <property type="entry name" value="GLUCOSE-METHANOL-CHOLINE GMC OXIDOREDUCTASE"/>
    <property type="match status" value="1"/>
</dbReference>
<name>A0AAV0X8A6_9HEMI</name>
<dbReference type="Proteomes" id="UP001160148">
    <property type="component" value="Unassembled WGS sequence"/>
</dbReference>
<evidence type="ECO:0000313" key="4">
    <source>
        <dbReference type="Proteomes" id="UP001160148"/>
    </source>
</evidence>
<dbReference type="AlphaFoldDB" id="A0AAV0X8A6"/>
<dbReference type="GO" id="GO:0050660">
    <property type="term" value="F:flavin adenine dinucleotide binding"/>
    <property type="evidence" value="ECO:0007669"/>
    <property type="project" value="InterPro"/>
</dbReference>
<keyword evidence="4" id="KW-1185">Reference proteome</keyword>
<dbReference type="EMBL" id="CARXXK010000004">
    <property type="protein sequence ID" value="CAI6364699.1"/>
    <property type="molecule type" value="Genomic_DNA"/>
</dbReference>
<dbReference type="InterPro" id="IPR036188">
    <property type="entry name" value="FAD/NAD-bd_sf"/>
</dbReference>
<dbReference type="InterPro" id="IPR012132">
    <property type="entry name" value="GMC_OxRdtase"/>
</dbReference>
<dbReference type="Gene3D" id="3.50.50.60">
    <property type="entry name" value="FAD/NAD(P)-binding domain"/>
    <property type="match status" value="1"/>
</dbReference>
<comment type="caution">
    <text evidence="3">The sequence shown here is derived from an EMBL/GenBank/DDBJ whole genome shotgun (WGS) entry which is preliminary data.</text>
</comment>
<accession>A0AAV0X8A6</accession>